<dbReference type="Gene3D" id="3.40.1170.60">
    <property type="match status" value="2"/>
</dbReference>
<dbReference type="GO" id="GO:0042276">
    <property type="term" value="P:error-prone translesion synthesis"/>
    <property type="evidence" value="ECO:0007669"/>
    <property type="project" value="TreeGrafter"/>
</dbReference>
<proteinExistence type="inferred from homology"/>
<dbReference type="SUPFAM" id="SSF56672">
    <property type="entry name" value="DNA/RNA polymerases"/>
    <property type="match status" value="1"/>
</dbReference>
<evidence type="ECO:0000256" key="2">
    <source>
        <dbReference type="ARBA" id="ARBA00022457"/>
    </source>
</evidence>
<dbReference type="Pfam" id="PF00817">
    <property type="entry name" value="IMS"/>
    <property type="match status" value="1"/>
</dbReference>
<dbReference type="InterPro" id="IPR017961">
    <property type="entry name" value="DNA_pol_Y-fam_little_finger"/>
</dbReference>
<accession>A0A7M1B3M1</accession>
<reference evidence="5 6" key="1">
    <citation type="submission" date="2019-06" db="EMBL/GenBank/DDBJ databases">
        <title>Sulfurimonas gotlandica sp. nov., a chemoautotrophic and psychrotolerant epsilonproteobacterium isolated from a pelagic redoxcline, and an emended description of the genus Sulfurimonas.</title>
        <authorList>
            <person name="Wang S."/>
            <person name="Jiang L."/>
            <person name="Shao Z."/>
        </authorList>
    </citation>
    <scope>NUCLEOTIDE SEQUENCE [LARGE SCALE GENOMIC DNA]</scope>
    <source>
        <strain evidence="5 6">S2-6</strain>
    </source>
</reference>
<evidence type="ECO:0000256" key="1">
    <source>
        <dbReference type="ARBA" id="ARBA00010945"/>
    </source>
</evidence>
<comment type="similarity">
    <text evidence="1">Belongs to the DNA polymerase type-Y family.</text>
</comment>
<evidence type="ECO:0000259" key="4">
    <source>
        <dbReference type="PROSITE" id="PS50173"/>
    </source>
</evidence>
<keyword evidence="6" id="KW-1185">Reference proteome</keyword>
<dbReference type="Proteomes" id="UP000593719">
    <property type="component" value="Chromosome"/>
</dbReference>
<keyword evidence="3" id="KW-0548">Nucleotidyltransferase</keyword>
<dbReference type="InterPro" id="IPR022880">
    <property type="entry name" value="DNApol_IV"/>
</dbReference>
<organism evidence="5 6">
    <name type="scientific">Sulfurimonas sediminis</name>
    <dbReference type="NCBI Taxonomy" id="2590020"/>
    <lineage>
        <taxon>Bacteria</taxon>
        <taxon>Pseudomonadati</taxon>
        <taxon>Campylobacterota</taxon>
        <taxon>Epsilonproteobacteria</taxon>
        <taxon>Campylobacterales</taxon>
        <taxon>Sulfurimonadaceae</taxon>
        <taxon>Sulfurimonas</taxon>
    </lineage>
</organism>
<dbReference type="GO" id="GO:0003684">
    <property type="term" value="F:damaged DNA binding"/>
    <property type="evidence" value="ECO:0007669"/>
    <property type="project" value="InterPro"/>
</dbReference>
<dbReference type="InterPro" id="IPR043128">
    <property type="entry name" value="Rev_trsase/Diguanyl_cyclase"/>
</dbReference>
<dbReference type="EMBL" id="CP041235">
    <property type="protein sequence ID" value="QOP44339.1"/>
    <property type="molecule type" value="Genomic_DNA"/>
</dbReference>
<dbReference type="InterPro" id="IPR001126">
    <property type="entry name" value="UmuC"/>
</dbReference>
<dbReference type="KEGG" id="ssei:FJR45_10435"/>
<dbReference type="AlphaFoldDB" id="A0A7M1B3M1"/>
<evidence type="ECO:0000313" key="5">
    <source>
        <dbReference type="EMBL" id="QOP44339.1"/>
    </source>
</evidence>
<sequence length="422" mass="48269">MKIHIDIDCFFVSATRIVEPSLAHKPVAIGGRSDTKIFTKDAKNQRINFENSGSFVPTFYKAYENGDDLKSFQDEDGRIRGILTTSSYEARAYGIKTAMSIREALQLCPQLIIKAPNMSLYQELSHRLHDFLARKIPLVEQASIDEFYGDVSGWVKDEEIPEFIDGLRHEIKKELHLPVSIGAASTRYIAKLATSYAKPFGCKTITKYEFDRFVNPIKVEDFAGIGKSMKNKLHSAQIKTLGELRKRRGTLESWGPYAKELYKRVNGESDAQIKTTHQRKSIGISRTFDPLYDRAELLRRVHILARHLSFAIIKLQVIPTVFHLGIAYEMHQKSHKNISLAEIFTEKKFDALCVSLFHAADIHKRLCVIRLSINCSSFTRDSKKELSLLGFEEERKMHTLTCKTQKLREKYGMDALRFASEL</sequence>
<evidence type="ECO:0000313" key="6">
    <source>
        <dbReference type="Proteomes" id="UP000593719"/>
    </source>
</evidence>
<dbReference type="Gene3D" id="1.10.150.20">
    <property type="entry name" value="5' to 3' exonuclease, C-terminal subdomain"/>
    <property type="match status" value="1"/>
</dbReference>
<dbReference type="Gene3D" id="3.30.1490.100">
    <property type="entry name" value="DNA polymerase, Y-family, little finger domain"/>
    <property type="match status" value="1"/>
</dbReference>
<dbReference type="PANTHER" id="PTHR11076:SF33">
    <property type="entry name" value="DNA POLYMERASE KAPPA"/>
    <property type="match status" value="1"/>
</dbReference>
<name>A0A7M1B3M1_9BACT</name>
<dbReference type="Pfam" id="PF11799">
    <property type="entry name" value="IMS_C"/>
    <property type="match status" value="1"/>
</dbReference>
<dbReference type="PROSITE" id="PS50173">
    <property type="entry name" value="UMUC"/>
    <property type="match status" value="1"/>
</dbReference>
<evidence type="ECO:0000256" key="3">
    <source>
        <dbReference type="ARBA" id="ARBA00022932"/>
    </source>
</evidence>
<dbReference type="CDD" id="cd03586">
    <property type="entry name" value="PolY_Pol_IV_kappa"/>
    <property type="match status" value="1"/>
</dbReference>
<gene>
    <name evidence="5" type="ORF">FJR45_10435</name>
</gene>
<dbReference type="SUPFAM" id="SSF100879">
    <property type="entry name" value="Lesion bypass DNA polymerase (Y-family), little finger domain"/>
    <property type="match status" value="1"/>
</dbReference>
<dbReference type="PANTHER" id="PTHR11076">
    <property type="entry name" value="DNA REPAIR POLYMERASE UMUC / TRANSFERASE FAMILY MEMBER"/>
    <property type="match status" value="1"/>
</dbReference>
<dbReference type="InterPro" id="IPR036775">
    <property type="entry name" value="DNA_pol_Y-fam_lit_finger_sf"/>
</dbReference>
<feature type="domain" description="UmuC" evidence="4">
    <location>
        <begin position="2"/>
        <end position="226"/>
    </location>
</feature>
<keyword evidence="3" id="KW-0239">DNA-directed DNA polymerase</keyword>
<dbReference type="InterPro" id="IPR043502">
    <property type="entry name" value="DNA/RNA_pol_sf"/>
</dbReference>
<dbReference type="RefSeq" id="WP_193150482.1">
    <property type="nucleotide sequence ID" value="NZ_CP041235.1"/>
</dbReference>
<dbReference type="GO" id="GO:0003887">
    <property type="term" value="F:DNA-directed DNA polymerase activity"/>
    <property type="evidence" value="ECO:0007669"/>
    <property type="project" value="UniProtKB-KW"/>
</dbReference>
<dbReference type="GO" id="GO:0006281">
    <property type="term" value="P:DNA repair"/>
    <property type="evidence" value="ECO:0007669"/>
    <property type="project" value="InterPro"/>
</dbReference>
<keyword evidence="3" id="KW-0808">Transferase</keyword>
<protein>
    <submittedName>
        <fullName evidence="5">DNA polymerase IV</fullName>
    </submittedName>
</protein>
<dbReference type="InterPro" id="IPR050116">
    <property type="entry name" value="DNA_polymerase-Y"/>
</dbReference>
<keyword evidence="2" id="KW-0515">Mutator protein</keyword>
<dbReference type="Gene3D" id="3.30.70.270">
    <property type="match status" value="1"/>
</dbReference>